<comment type="similarity">
    <text evidence="1">Belongs to the Gfa family.</text>
</comment>
<evidence type="ECO:0000256" key="2">
    <source>
        <dbReference type="ARBA" id="ARBA00022723"/>
    </source>
</evidence>
<keyword evidence="2" id="KW-0479">Metal-binding</keyword>
<organism evidence="6 7">
    <name type="scientific">Comamonas serinivorans</name>
    <dbReference type="NCBI Taxonomy" id="1082851"/>
    <lineage>
        <taxon>Bacteria</taxon>
        <taxon>Pseudomonadati</taxon>
        <taxon>Pseudomonadota</taxon>
        <taxon>Betaproteobacteria</taxon>
        <taxon>Burkholderiales</taxon>
        <taxon>Comamonadaceae</taxon>
        <taxon>Comamonas</taxon>
    </lineage>
</organism>
<dbReference type="Proteomes" id="UP000196138">
    <property type="component" value="Chromosome"/>
</dbReference>
<sequence length="90" mass="9575">MMNTTFEGGCLCGVNRDRISGNPLSVYACHCIDCQRRTGSAFALSMLARSASMELTSGQPVAYRAALSDGRTKVANVQGLWHASMGDATE</sequence>
<keyword evidence="4" id="KW-0456">Lyase</keyword>
<dbReference type="Gene3D" id="3.90.1590.10">
    <property type="entry name" value="glutathione-dependent formaldehyde- activating enzyme (gfa)"/>
    <property type="match status" value="1"/>
</dbReference>
<gene>
    <name evidence="6" type="ORF">CCO03_10555</name>
</gene>
<dbReference type="PROSITE" id="PS51891">
    <property type="entry name" value="CENP_V_GFA"/>
    <property type="match status" value="1"/>
</dbReference>
<dbReference type="EMBL" id="CP021455">
    <property type="protein sequence ID" value="ARU05072.1"/>
    <property type="molecule type" value="Genomic_DNA"/>
</dbReference>
<dbReference type="GO" id="GO:0016846">
    <property type="term" value="F:carbon-sulfur lyase activity"/>
    <property type="evidence" value="ECO:0007669"/>
    <property type="project" value="InterPro"/>
</dbReference>
<protein>
    <recommendedName>
        <fullName evidence="5">CENP-V/GFA domain-containing protein</fullName>
    </recommendedName>
</protein>
<dbReference type="InterPro" id="IPR006913">
    <property type="entry name" value="CENP-V/GFA"/>
</dbReference>
<dbReference type="AlphaFoldDB" id="A0A1Y0EP48"/>
<dbReference type="SUPFAM" id="SSF51316">
    <property type="entry name" value="Mss4-like"/>
    <property type="match status" value="1"/>
</dbReference>
<feature type="domain" description="CENP-V/GFA" evidence="5">
    <location>
        <begin position="6"/>
        <end position="90"/>
    </location>
</feature>
<evidence type="ECO:0000313" key="6">
    <source>
        <dbReference type="EMBL" id="ARU05072.1"/>
    </source>
</evidence>
<proteinExistence type="inferred from homology"/>
<accession>A0A1Y0EP48</accession>
<dbReference type="Pfam" id="PF04828">
    <property type="entry name" value="GFA"/>
    <property type="match status" value="1"/>
</dbReference>
<keyword evidence="3" id="KW-0862">Zinc</keyword>
<dbReference type="PANTHER" id="PTHR33337:SF33">
    <property type="entry name" value="CENP-V_GFA DOMAIN-CONTAINING PROTEIN"/>
    <property type="match status" value="1"/>
</dbReference>
<reference evidence="6 7" key="1">
    <citation type="submission" date="2017-05" db="EMBL/GenBank/DDBJ databases">
        <authorList>
            <person name="Song R."/>
            <person name="Chenine A.L."/>
            <person name="Ruprecht R.M."/>
        </authorList>
    </citation>
    <scope>NUCLEOTIDE SEQUENCE [LARGE SCALE GENOMIC DNA]</scope>
    <source>
        <strain evidence="6 7">DSM 26136</strain>
    </source>
</reference>
<dbReference type="KEGG" id="cser:CCO03_10555"/>
<dbReference type="InterPro" id="IPR011057">
    <property type="entry name" value="Mss4-like_sf"/>
</dbReference>
<evidence type="ECO:0000256" key="3">
    <source>
        <dbReference type="ARBA" id="ARBA00022833"/>
    </source>
</evidence>
<evidence type="ECO:0000256" key="4">
    <source>
        <dbReference type="ARBA" id="ARBA00023239"/>
    </source>
</evidence>
<dbReference type="PANTHER" id="PTHR33337">
    <property type="entry name" value="GFA DOMAIN-CONTAINING PROTEIN"/>
    <property type="match status" value="1"/>
</dbReference>
<evidence type="ECO:0000259" key="5">
    <source>
        <dbReference type="PROSITE" id="PS51891"/>
    </source>
</evidence>
<dbReference type="GO" id="GO:0046872">
    <property type="term" value="F:metal ion binding"/>
    <property type="evidence" value="ECO:0007669"/>
    <property type="project" value="UniProtKB-KW"/>
</dbReference>
<evidence type="ECO:0000313" key="7">
    <source>
        <dbReference type="Proteomes" id="UP000196138"/>
    </source>
</evidence>
<keyword evidence="7" id="KW-1185">Reference proteome</keyword>
<evidence type="ECO:0000256" key="1">
    <source>
        <dbReference type="ARBA" id="ARBA00005495"/>
    </source>
</evidence>
<name>A0A1Y0EP48_9BURK</name>